<feature type="chain" id="PRO_5035736339" evidence="2">
    <location>
        <begin position="19"/>
        <end position="206"/>
    </location>
</feature>
<name>A0A8R1Y2B7_ONCVO</name>
<sequence>MWQQAVVTCAFLLFKIKAHLIRSADYTIKDTFSVILQASGNDTMKKTKLKPGASDSWFWMTPIRNNHYAYKQKQRNYTPPIQWQKWQDQRKRHKRSNEEILITLKDEMAGTTLGNQEKWSKQVGNESEKKSTQMGNESFIITISSGNTTATPEKEYSPFTPMLKILISMSIMTILIIIVASAIVLYTTEKRLFMEKQIAMNSALVG</sequence>
<keyword evidence="4" id="KW-1185">Reference proteome</keyword>
<feature type="transmembrane region" description="Helical" evidence="1">
    <location>
        <begin position="165"/>
        <end position="186"/>
    </location>
</feature>
<evidence type="ECO:0000256" key="2">
    <source>
        <dbReference type="SAM" id="SignalP"/>
    </source>
</evidence>
<keyword evidence="1" id="KW-1133">Transmembrane helix</keyword>
<organism evidence="3 4">
    <name type="scientific">Onchocerca volvulus</name>
    <dbReference type="NCBI Taxonomy" id="6282"/>
    <lineage>
        <taxon>Eukaryota</taxon>
        <taxon>Metazoa</taxon>
        <taxon>Ecdysozoa</taxon>
        <taxon>Nematoda</taxon>
        <taxon>Chromadorea</taxon>
        <taxon>Rhabditida</taxon>
        <taxon>Spirurina</taxon>
        <taxon>Spiruromorpha</taxon>
        <taxon>Filarioidea</taxon>
        <taxon>Onchocercidae</taxon>
        <taxon>Onchocerca</taxon>
    </lineage>
</organism>
<protein>
    <submittedName>
        <fullName evidence="3">Uncharacterized protein</fullName>
    </submittedName>
</protein>
<proteinExistence type="predicted"/>
<evidence type="ECO:0000313" key="4">
    <source>
        <dbReference type="Proteomes" id="UP000024404"/>
    </source>
</evidence>
<evidence type="ECO:0000256" key="1">
    <source>
        <dbReference type="SAM" id="Phobius"/>
    </source>
</evidence>
<evidence type="ECO:0000313" key="3">
    <source>
        <dbReference type="EnsemblMetazoa" id="OVOC9375.1"/>
    </source>
</evidence>
<dbReference type="EnsemblMetazoa" id="OVOC9375.1">
    <property type="protein sequence ID" value="OVOC9375.1"/>
    <property type="gene ID" value="WBGene00246184"/>
</dbReference>
<dbReference type="Proteomes" id="UP000024404">
    <property type="component" value="Unassembled WGS sequence"/>
</dbReference>
<reference evidence="3" key="2">
    <citation type="submission" date="2022-06" db="UniProtKB">
        <authorList>
            <consortium name="EnsemblMetazoa"/>
        </authorList>
    </citation>
    <scope>IDENTIFICATION</scope>
</reference>
<reference evidence="4" key="1">
    <citation type="submission" date="2013-10" db="EMBL/GenBank/DDBJ databases">
        <title>Genome sequencing of Onchocerca volvulus.</title>
        <authorList>
            <person name="Cotton J."/>
            <person name="Tsai J."/>
            <person name="Stanley E."/>
            <person name="Tracey A."/>
            <person name="Holroyd N."/>
            <person name="Lustigman S."/>
            <person name="Berriman M."/>
        </authorList>
    </citation>
    <scope>NUCLEOTIDE SEQUENCE</scope>
</reference>
<accession>A0A8R1Y2B7</accession>
<keyword evidence="2" id="KW-0732">Signal</keyword>
<keyword evidence="1" id="KW-0472">Membrane</keyword>
<dbReference type="EMBL" id="CMVM020000262">
    <property type="status" value="NOT_ANNOTATED_CDS"/>
    <property type="molecule type" value="Genomic_DNA"/>
</dbReference>
<keyword evidence="1" id="KW-0812">Transmembrane</keyword>
<feature type="signal peptide" evidence="2">
    <location>
        <begin position="1"/>
        <end position="18"/>
    </location>
</feature>
<dbReference type="AlphaFoldDB" id="A0A8R1Y2B7"/>